<feature type="domain" description="MmgE/PrpD N-terminal" evidence="2">
    <location>
        <begin position="8"/>
        <end position="243"/>
    </location>
</feature>
<dbReference type="RefSeq" id="WP_159555032.1">
    <property type="nucleotide sequence ID" value="NZ_CP035042.1"/>
</dbReference>
<dbReference type="KEGG" id="htx:EKK97_21335"/>
<dbReference type="InterPro" id="IPR045337">
    <property type="entry name" value="MmgE_PrpD_C"/>
</dbReference>
<accession>A0A6I6SSD3</accession>
<dbReference type="PANTHER" id="PTHR16943:SF8">
    <property type="entry name" value="2-METHYLCITRATE DEHYDRATASE"/>
    <property type="match status" value="1"/>
</dbReference>
<reference evidence="4 5" key="1">
    <citation type="submission" date="2019-01" db="EMBL/GenBank/DDBJ databases">
        <title>Complete genome of a denitifying bacterium Halomons sp. BC-M4-5.</title>
        <authorList>
            <person name="Wang L."/>
            <person name="Shao Z."/>
        </authorList>
    </citation>
    <scope>NUCLEOTIDE SEQUENCE [LARGE SCALE GENOMIC DNA]</scope>
    <source>
        <strain evidence="4 5">BC-M4-5</strain>
    </source>
</reference>
<dbReference type="EMBL" id="CP035042">
    <property type="protein sequence ID" value="QHC51634.1"/>
    <property type="molecule type" value="Genomic_DNA"/>
</dbReference>
<evidence type="ECO:0000313" key="4">
    <source>
        <dbReference type="EMBL" id="QHC51634.1"/>
    </source>
</evidence>
<dbReference type="GO" id="GO:0016829">
    <property type="term" value="F:lyase activity"/>
    <property type="evidence" value="ECO:0007669"/>
    <property type="project" value="InterPro"/>
</dbReference>
<dbReference type="InterPro" id="IPR042183">
    <property type="entry name" value="MmgE/PrpD_sf_1"/>
</dbReference>
<dbReference type="InterPro" id="IPR045336">
    <property type="entry name" value="MmgE_PrpD_N"/>
</dbReference>
<comment type="similarity">
    <text evidence="1">Belongs to the PrpD family.</text>
</comment>
<dbReference type="AlphaFoldDB" id="A0A6I6SSD3"/>
<dbReference type="PANTHER" id="PTHR16943">
    <property type="entry name" value="2-METHYLCITRATE DEHYDRATASE-RELATED"/>
    <property type="match status" value="1"/>
</dbReference>
<dbReference type="OrthoDB" id="9791416at2"/>
<dbReference type="Proteomes" id="UP000464013">
    <property type="component" value="Chromosome"/>
</dbReference>
<evidence type="ECO:0000256" key="1">
    <source>
        <dbReference type="ARBA" id="ARBA00006174"/>
    </source>
</evidence>
<name>A0A6I6SSD3_9GAMM</name>
<dbReference type="InterPro" id="IPR005656">
    <property type="entry name" value="MmgE_PrpD"/>
</dbReference>
<feature type="domain" description="MmgE/PrpD C-terminal" evidence="3">
    <location>
        <begin position="268"/>
        <end position="426"/>
    </location>
</feature>
<protein>
    <submittedName>
        <fullName evidence="4">MmgE/PrpD family protein</fullName>
    </submittedName>
</protein>
<dbReference type="InterPro" id="IPR036148">
    <property type="entry name" value="MmgE/PrpD_sf"/>
</dbReference>
<dbReference type="Pfam" id="PF19305">
    <property type="entry name" value="MmgE_PrpD_C"/>
    <property type="match status" value="1"/>
</dbReference>
<evidence type="ECO:0000313" key="5">
    <source>
        <dbReference type="Proteomes" id="UP000464013"/>
    </source>
</evidence>
<sequence>MNHPIECLARVADEWQRRPLPPEVDWATRRALLDWFATTLPGTRHAPATLLSKAFASTRGGGKAVCYVDGLQGAPRHAALLNATASHTVEFDDIFKDGGYHPGSSTISAALAVAQDIGASRERLHRAIIGGYEVGCRIALAIQPSHYTYWHTSATVGTIGAAVSTAMLLGASQPQIGHAIALSSSFAGGHQQNLQGEGMAKPLHAGHAADAGILAGMAAAQGVTASLDSLHAPNGFAAATSDSSGDWKAALDGIGNWTPITRMTIKNHGCCGHIFPALDGLKVLRERENIPLDQIQRIHIEGYGATYSMCNRPVPNTAQEARFSLQYCVAAFLLSGKVRLQAFESAMLNDARMRDLMKKVTVSERQDIAKAYPAKRMANIIVTTADGKEVSHFQESRKGDPEDPMSDDELIEKYDELTTGILPRPELEKIKGNIMWGNELPGGLGLSI</sequence>
<evidence type="ECO:0000259" key="3">
    <source>
        <dbReference type="Pfam" id="PF19305"/>
    </source>
</evidence>
<dbReference type="InterPro" id="IPR042188">
    <property type="entry name" value="MmgE/PrpD_sf_2"/>
</dbReference>
<dbReference type="Gene3D" id="1.10.4100.10">
    <property type="entry name" value="2-methylcitrate dehydratase PrpD"/>
    <property type="match status" value="1"/>
</dbReference>
<keyword evidence="5" id="KW-1185">Reference proteome</keyword>
<proteinExistence type="inferred from homology"/>
<dbReference type="SUPFAM" id="SSF103378">
    <property type="entry name" value="2-methylcitrate dehydratase PrpD"/>
    <property type="match status" value="1"/>
</dbReference>
<gene>
    <name evidence="4" type="ORF">EKK97_21335</name>
</gene>
<evidence type="ECO:0000259" key="2">
    <source>
        <dbReference type="Pfam" id="PF03972"/>
    </source>
</evidence>
<dbReference type="Pfam" id="PF03972">
    <property type="entry name" value="MmgE_PrpD_N"/>
    <property type="match status" value="1"/>
</dbReference>
<dbReference type="Gene3D" id="3.30.1330.120">
    <property type="entry name" value="2-methylcitrate dehydratase PrpD"/>
    <property type="match status" value="1"/>
</dbReference>
<organism evidence="4 5">
    <name type="scientific">Billgrantia tianxiuensis</name>
    <dbReference type="NCBI Taxonomy" id="2497861"/>
    <lineage>
        <taxon>Bacteria</taxon>
        <taxon>Pseudomonadati</taxon>
        <taxon>Pseudomonadota</taxon>
        <taxon>Gammaproteobacteria</taxon>
        <taxon>Oceanospirillales</taxon>
        <taxon>Halomonadaceae</taxon>
        <taxon>Billgrantia</taxon>
    </lineage>
</organism>